<dbReference type="PANTHER" id="PTHR14097">
    <property type="entry name" value="OXIDOREDUCTASE HTATIP2"/>
    <property type="match status" value="1"/>
</dbReference>
<evidence type="ECO:0000256" key="1">
    <source>
        <dbReference type="ARBA" id="ARBA00093483"/>
    </source>
</evidence>
<evidence type="ECO:0000256" key="2">
    <source>
        <dbReference type="ARBA" id="ARBA00093604"/>
    </source>
</evidence>
<proteinExistence type="predicted"/>
<comment type="subunit">
    <text evidence="1">Monomer. Forms homodimers during oxidative stress. Interacts (via N-terminus) with elongation factor EEF1A1 (via middle-region); the interaction is direct and competes with EEF1A1 binding to guanyl-nucleotide exchange factor EEF1B2, thereby inhibiting GDP for GTP exchange and reactivation of EEF1A1. Interacts with nuclear transport receptors XPO4, IPO5/RANBP5, IPO7, IPO9 and KPNB1 as well as GCN1L1/GCN1 and LRPPRC probably through their HEAT repeats. Binds NCOA5/CIA.</text>
</comment>
<dbReference type="PANTHER" id="PTHR14097:SF7">
    <property type="entry name" value="OXIDOREDUCTASE HTATIP2"/>
    <property type="match status" value="1"/>
</dbReference>
<dbReference type="OrthoDB" id="430436at2759"/>
<organism evidence="4 5">
    <name type="scientific">Allacma fusca</name>
    <dbReference type="NCBI Taxonomy" id="39272"/>
    <lineage>
        <taxon>Eukaryota</taxon>
        <taxon>Metazoa</taxon>
        <taxon>Ecdysozoa</taxon>
        <taxon>Arthropoda</taxon>
        <taxon>Hexapoda</taxon>
        <taxon>Collembola</taxon>
        <taxon>Symphypleona</taxon>
        <taxon>Sminthuridae</taxon>
        <taxon>Allacma</taxon>
    </lineage>
</organism>
<feature type="domain" description="NAD(P)-binding" evidence="3">
    <location>
        <begin position="47"/>
        <end position="174"/>
    </location>
</feature>
<reference evidence="4" key="1">
    <citation type="submission" date="2021-06" db="EMBL/GenBank/DDBJ databases">
        <authorList>
            <person name="Hodson N. C."/>
            <person name="Mongue J. A."/>
            <person name="Jaron S. K."/>
        </authorList>
    </citation>
    <scope>NUCLEOTIDE SEQUENCE</scope>
</reference>
<dbReference type="Proteomes" id="UP000708208">
    <property type="component" value="Unassembled WGS sequence"/>
</dbReference>
<evidence type="ECO:0000313" key="5">
    <source>
        <dbReference type="Proteomes" id="UP000708208"/>
    </source>
</evidence>
<keyword evidence="5" id="KW-1185">Reference proteome</keyword>
<dbReference type="Pfam" id="PF13460">
    <property type="entry name" value="NAD_binding_10"/>
    <property type="match status" value="1"/>
</dbReference>
<comment type="caution">
    <text evidence="4">The sequence shown here is derived from an EMBL/GenBank/DDBJ whole genome shotgun (WGS) entry which is preliminary data.</text>
</comment>
<protein>
    <recommendedName>
        <fullName evidence="2">Protein HTATIP2</fullName>
    </recommendedName>
</protein>
<feature type="non-terminal residue" evidence="4">
    <location>
        <position position="1"/>
    </location>
</feature>
<gene>
    <name evidence="4" type="ORF">AFUS01_LOCUS7898</name>
</gene>
<evidence type="ECO:0000313" key="4">
    <source>
        <dbReference type="EMBL" id="CAG7718512.1"/>
    </source>
</evidence>
<name>A0A8J2JHZ2_9HEXA</name>
<dbReference type="EMBL" id="CAJVCH010053967">
    <property type="protein sequence ID" value="CAG7718512.1"/>
    <property type="molecule type" value="Genomic_DNA"/>
</dbReference>
<sequence>NIFTFDVLTCLHNITTAKRSRAPRNPANTFITKVIKSSSTMKVFVVGATGGVGKFLVNELAKKKEFDKITLITRRMLELPEGVEGADFSKIEQKIVDFDKLEEKHAADFEGYDVGFCALGTTRGKSGKDGFYKVDHDYVVGSAKLAKAGGCKHFQLVSSGGANKDSWFLYTKTKGQVEHEVTEMNFERLSIWRPGILLVEREDFRAPERFLQVVVGPLDRGRLFTTKIPVLAKVMVDYCFKPAKSAVEIIGSGDVYSMGQAQST</sequence>
<dbReference type="AlphaFoldDB" id="A0A8J2JHZ2"/>
<accession>A0A8J2JHZ2</accession>
<dbReference type="GO" id="GO:0005737">
    <property type="term" value="C:cytoplasm"/>
    <property type="evidence" value="ECO:0007669"/>
    <property type="project" value="TreeGrafter"/>
</dbReference>
<dbReference type="InterPro" id="IPR016040">
    <property type="entry name" value="NAD(P)-bd_dom"/>
</dbReference>
<dbReference type="GO" id="GO:0051170">
    <property type="term" value="P:import into nucleus"/>
    <property type="evidence" value="ECO:0007669"/>
    <property type="project" value="TreeGrafter"/>
</dbReference>
<dbReference type="GO" id="GO:0003824">
    <property type="term" value="F:catalytic activity"/>
    <property type="evidence" value="ECO:0007669"/>
    <property type="project" value="UniProtKB-ARBA"/>
</dbReference>
<evidence type="ECO:0000259" key="3">
    <source>
        <dbReference type="Pfam" id="PF13460"/>
    </source>
</evidence>